<dbReference type="Pfam" id="PF01551">
    <property type="entry name" value="Peptidase_M23"/>
    <property type="match status" value="1"/>
</dbReference>
<evidence type="ECO:0000259" key="7">
    <source>
        <dbReference type="Pfam" id="PF01551"/>
    </source>
</evidence>
<dbReference type="SUPFAM" id="SSF51261">
    <property type="entry name" value="Duplicated hybrid motif"/>
    <property type="match status" value="1"/>
</dbReference>
<evidence type="ECO:0000256" key="6">
    <source>
        <dbReference type="SAM" id="Phobius"/>
    </source>
</evidence>
<dbReference type="OrthoDB" id="9805799at2"/>
<comment type="catalytic activity">
    <reaction evidence="1">
        <text>Hydrolysis of the -Gly-|-Gly- bond in the pentaglycine inter-peptide link joining staphylococcal cell wall peptidoglycans.</text>
        <dbReference type="EC" id="3.4.24.75"/>
    </reaction>
</comment>
<evidence type="ECO:0000256" key="5">
    <source>
        <dbReference type="ARBA" id="ARBA00023049"/>
    </source>
</evidence>
<keyword evidence="6" id="KW-0472">Membrane</keyword>
<evidence type="ECO:0000313" key="8">
    <source>
        <dbReference type="EMBL" id="RIN01144.1"/>
    </source>
</evidence>
<evidence type="ECO:0000256" key="3">
    <source>
        <dbReference type="ARBA" id="ARBA00006646"/>
    </source>
</evidence>
<dbReference type="GO" id="GO:0004222">
    <property type="term" value="F:metalloendopeptidase activity"/>
    <property type="evidence" value="ECO:0007669"/>
    <property type="project" value="TreeGrafter"/>
</dbReference>
<keyword evidence="5" id="KW-0645">Protease</keyword>
<evidence type="ECO:0000313" key="9">
    <source>
        <dbReference type="Proteomes" id="UP000286317"/>
    </source>
</evidence>
<dbReference type="Proteomes" id="UP000286317">
    <property type="component" value="Unassembled WGS sequence"/>
</dbReference>
<dbReference type="EMBL" id="QXUF01000036">
    <property type="protein sequence ID" value="RIN01144.1"/>
    <property type="molecule type" value="Genomic_DNA"/>
</dbReference>
<dbReference type="InterPro" id="IPR011055">
    <property type="entry name" value="Dup_hybrid_motif"/>
</dbReference>
<dbReference type="GO" id="GO:0006508">
    <property type="term" value="P:proteolysis"/>
    <property type="evidence" value="ECO:0007669"/>
    <property type="project" value="UniProtKB-KW"/>
</dbReference>
<evidence type="ECO:0000256" key="1">
    <source>
        <dbReference type="ARBA" id="ARBA00001667"/>
    </source>
</evidence>
<comment type="caution">
    <text evidence="8">The sequence shown here is derived from an EMBL/GenBank/DDBJ whole genome shotgun (WGS) entry which is preliminary data.</text>
</comment>
<dbReference type="InterPro" id="IPR050570">
    <property type="entry name" value="Cell_wall_metabolism_enzyme"/>
</dbReference>
<sequence>MKNTIKTIVLLTIIIVPLIFLTMNIDHVQKSINESFSDFSNQNNKNERTTSYTGFFDRSRETEDFGEYEFSGFDGKHYGIDYDLPEDTPVKAVTDGKVTRTFENDLGGKVVQIAETNGQYHQWYMHLNQFKVNVGDEVQAGDVIALSGNTGEQTTGSHLHFQRMNGGVGNDYAENPKTFVENLPDGEKSLYKLE</sequence>
<reference evidence="8 9" key="1">
    <citation type="journal article" date="2016" name="Front. Microbiol.">
        <title>Comprehensive Phylogenetic Analysis of Bovine Non-aureus Staphylococci Species Based on Whole-Genome Sequencing.</title>
        <authorList>
            <person name="Naushad S."/>
            <person name="Barkema H.W."/>
            <person name="Luby C."/>
            <person name="Condas L.A."/>
            <person name="Nobrega D.B."/>
            <person name="Carson D.A."/>
            <person name="De Buck J."/>
        </authorList>
    </citation>
    <scope>NUCLEOTIDE SEQUENCE [LARGE SCALE GENOMIC DNA]</scope>
    <source>
        <strain evidence="8 9">SNUC 4554</strain>
    </source>
</reference>
<dbReference type="CDD" id="cd12797">
    <property type="entry name" value="M23_peptidase"/>
    <property type="match status" value="1"/>
</dbReference>
<dbReference type="EC" id="3.4.24.75" evidence="4"/>
<evidence type="ECO:0000256" key="4">
    <source>
        <dbReference type="ARBA" id="ARBA00012322"/>
    </source>
</evidence>
<evidence type="ECO:0000256" key="2">
    <source>
        <dbReference type="ARBA" id="ARBA00001947"/>
    </source>
</evidence>
<comment type="cofactor">
    <cofactor evidence="2">
        <name>Zn(2+)</name>
        <dbReference type="ChEBI" id="CHEBI:29105"/>
    </cofactor>
</comment>
<name>A0A418IFV6_9STAP</name>
<keyword evidence="5" id="KW-0378">Hydrolase</keyword>
<dbReference type="InterPro" id="IPR016047">
    <property type="entry name" value="M23ase_b-sheet_dom"/>
</dbReference>
<keyword evidence="6" id="KW-1133">Transmembrane helix</keyword>
<feature type="domain" description="M23ase beta-sheet core" evidence="7">
    <location>
        <begin position="76"/>
        <end position="167"/>
    </location>
</feature>
<dbReference type="Gene3D" id="2.70.70.10">
    <property type="entry name" value="Glucose Permease (Domain IIA)"/>
    <property type="match status" value="1"/>
</dbReference>
<keyword evidence="5" id="KW-0482">Metalloprotease</keyword>
<proteinExistence type="inferred from homology"/>
<protein>
    <recommendedName>
        <fullName evidence="4">lysostaphin</fullName>
        <ecNumber evidence="4">3.4.24.75</ecNumber>
    </recommendedName>
</protein>
<dbReference type="AlphaFoldDB" id="A0A418IFV6"/>
<gene>
    <name evidence="8" type="ORF">BU112_06590</name>
</gene>
<comment type="similarity">
    <text evidence="3">Belongs to the peptidase M23B family.</text>
</comment>
<feature type="transmembrane region" description="Helical" evidence="6">
    <location>
        <begin position="7"/>
        <end position="25"/>
    </location>
</feature>
<dbReference type="PANTHER" id="PTHR21666:SF270">
    <property type="entry name" value="MUREIN HYDROLASE ACTIVATOR ENVC"/>
    <property type="match status" value="1"/>
</dbReference>
<organism evidence="8 9">
    <name type="scientific">Staphylococcus shinii</name>
    <dbReference type="NCBI Taxonomy" id="2912228"/>
    <lineage>
        <taxon>Bacteria</taxon>
        <taxon>Bacillati</taxon>
        <taxon>Bacillota</taxon>
        <taxon>Bacilli</taxon>
        <taxon>Bacillales</taxon>
        <taxon>Staphylococcaceae</taxon>
        <taxon>Staphylococcus</taxon>
    </lineage>
</organism>
<keyword evidence="9" id="KW-1185">Reference proteome</keyword>
<keyword evidence="6" id="KW-0812">Transmembrane</keyword>
<accession>A0A418IFV6</accession>
<dbReference type="PANTHER" id="PTHR21666">
    <property type="entry name" value="PEPTIDASE-RELATED"/>
    <property type="match status" value="1"/>
</dbReference>